<feature type="repeat" description="TPR" evidence="1">
    <location>
        <begin position="78"/>
        <end position="111"/>
    </location>
</feature>
<feature type="domain" description="Type II/III secretion system secretin-like" evidence="4">
    <location>
        <begin position="376"/>
        <end position="543"/>
    </location>
</feature>
<evidence type="ECO:0000259" key="4">
    <source>
        <dbReference type="Pfam" id="PF00263"/>
    </source>
</evidence>
<dbReference type="InterPro" id="IPR011990">
    <property type="entry name" value="TPR-like_helical_dom_sf"/>
</dbReference>
<dbReference type="PANTHER" id="PTHR30332:SF17">
    <property type="entry name" value="TYPE IV PILIATION SYSTEM PROTEIN DR_0774-RELATED"/>
    <property type="match status" value="1"/>
</dbReference>
<dbReference type="RefSeq" id="WP_147647062.1">
    <property type="nucleotide sequence ID" value="NZ_CP042806.1"/>
</dbReference>
<dbReference type="Gene3D" id="1.25.40.10">
    <property type="entry name" value="Tetratricopeptide repeat domain"/>
    <property type="match status" value="1"/>
</dbReference>
<dbReference type="SUPFAM" id="SSF48452">
    <property type="entry name" value="TPR-like"/>
    <property type="match status" value="1"/>
</dbReference>
<feature type="signal peptide" evidence="3">
    <location>
        <begin position="1"/>
        <end position="26"/>
    </location>
</feature>
<dbReference type="KEGG" id="talb:FTW19_07620"/>
<gene>
    <name evidence="5" type="ORF">FTW19_07620</name>
</gene>
<dbReference type="OrthoDB" id="9775455at2"/>
<dbReference type="SMART" id="SM00028">
    <property type="entry name" value="TPR"/>
    <property type="match status" value="2"/>
</dbReference>
<dbReference type="GO" id="GO:0015627">
    <property type="term" value="C:type II protein secretion system complex"/>
    <property type="evidence" value="ECO:0007669"/>
    <property type="project" value="TreeGrafter"/>
</dbReference>
<dbReference type="InterPro" id="IPR050810">
    <property type="entry name" value="Bact_Secretion_Sys_Channel"/>
</dbReference>
<reference evidence="5 6" key="1">
    <citation type="submission" date="2019-08" db="EMBL/GenBank/DDBJ databases">
        <title>Complete genome sequence of Terriglobus albidus strain ORNL.</title>
        <authorList>
            <person name="Podar M."/>
        </authorList>
    </citation>
    <scope>NUCLEOTIDE SEQUENCE [LARGE SCALE GENOMIC DNA]</scope>
    <source>
        <strain evidence="5 6">ORNL</strain>
    </source>
</reference>
<dbReference type="InterPro" id="IPR019734">
    <property type="entry name" value="TPR_rpt"/>
</dbReference>
<keyword evidence="1" id="KW-0802">TPR repeat</keyword>
<dbReference type="PROSITE" id="PS50005">
    <property type="entry name" value="TPR"/>
    <property type="match status" value="2"/>
</dbReference>
<dbReference type="PRINTS" id="PR00811">
    <property type="entry name" value="BCTERIALGSPD"/>
</dbReference>
<name>A0A5B9E6I1_9BACT</name>
<dbReference type="PRINTS" id="PR01032">
    <property type="entry name" value="PHAGEIV"/>
</dbReference>
<dbReference type="Pfam" id="PF00263">
    <property type="entry name" value="Secretin"/>
    <property type="match status" value="1"/>
</dbReference>
<dbReference type="AlphaFoldDB" id="A0A5B9E6I1"/>
<dbReference type="InterPro" id="IPR004846">
    <property type="entry name" value="T2SS/T3SS_dom"/>
</dbReference>
<proteinExistence type="inferred from homology"/>
<feature type="chain" id="PRO_5022764605" evidence="3">
    <location>
        <begin position="27"/>
        <end position="572"/>
    </location>
</feature>
<accession>A0A5B9E6I1</accession>
<evidence type="ECO:0000256" key="2">
    <source>
        <dbReference type="RuleBase" id="RU004003"/>
    </source>
</evidence>
<comment type="similarity">
    <text evidence="2">Belongs to the bacterial secretin family.</text>
</comment>
<feature type="repeat" description="TPR" evidence="1">
    <location>
        <begin position="30"/>
        <end position="63"/>
    </location>
</feature>
<dbReference type="EMBL" id="CP042806">
    <property type="protein sequence ID" value="QEE27872.1"/>
    <property type="molecule type" value="Genomic_DNA"/>
</dbReference>
<evidence type="ECO:0000313" key="6">
    <source>
        <dbReference type="Proteomes" id="UP000321820"/>
    </source>
</evidence>
<evidence type="ECO:0000256" key="3">
    <source>
        <dbReference type="SAM" id="SignalP"/>
    </source>
</evidence>
<sequence length="572" mass="62058">MPLNRTCALSFLAMTLLCLLPVSGWAEPSARSLYKQGQAAEARQQYEEAFLAYRTALQKSPTDLRYRTACERVRLLSSAAHLKRGNEYRQAGKTTDALAEYLRASSVDPSNAAVQQAIAGLAGIIPSPTEKSDLPQSPETNRKVAAMAKPVELKALSDDAITLHMIEDTKVIYQAIGKTAGVNVLFDPDLITKRVAVDITKIPLADALQVIGTLTGTFWRPITPNTIFVAADTRAKRTSVETQALQTFYLANTTQQSDANELITALRNVMDQSVRTFLVPSQNAIVMRGTPDQLLLAQKVIDDLDRAHAEVVIDVAVMTVSKDKVRNLGLQLPQSISAALQSTSTDSDAKFNLNDLAHLNAKNIQLTVGSAAAQVLMTDSETRILQNPRLRATDGQKSTLKIGSRIPVATGSYSTPTAASSAAVQTQFTYIDVGVTMEMQPVIHYNGDVTLKVKVEISAKTGETTISGVTEPIISQQAVDEVIRLKEGESNLIGGLLEDQNNKDVSGTPGLGEVPLIKYLFSTQKQTLEHDEIVFLITPHLVRTMQVNPASLKQVDIGTGESIQLRKSHSEE</sequence>
<keyword evidence="3" id="KW-0732">Signal</keyword>
<dbReference type="Proteomes" id="UP000321820">
    <property type="component" value="Chromosome"/>
</dbReference>
<dbReference type="PANTHER" id="PTHR30332">
    <property type="entry name" value="PROBABLE GENERAL SECRETION PATHWAY PROTEIN D"/>
    <property type="match status" value="1"/>
</dbReference>
<evidence type="ECO:0000313" key="5">
    <source>
        <dbReference type="EMBL" id="QEE27872.1"/>
    </source>
</evidence>
<organism evidence="5 6">
    <name type="scientific">Terriglobus albidus</name>
    <dbReference type="NCBI Taxonomy" id="1592106"/>
    <lineage>
        <taxon>Bacteria</taxon>
        <taxon>Pseudomonadati</taxon>
        <taxon>Acidobacteriota</taxon>
        <taxon>Terriglobia</taxon>
        <taxon>Terriglobales</taxon>
        <taxon>Acidobacteriaceae</taxon>
        <taxon>Terriglobus</taxon>
    </lineage>
</organism>
<dbReference type="GO" id="GO:0009306">
    <property type="term" value="P:protein secretion"/>
    <property type="evidence" value="ECO:0007669"/>
    <property type="project" value="InterPro"/>
</dbReference>
<dbReference type="InterPro" id="IPR001775">
    <property type="entry name" value="GspD/PilQ"/>
</dbReference>
<keyword evidence="6" id="KW-1185">Reference proteome</keyword>
<protein>
    <submittedName>
        <fullName evidence="5">Type II and III secretion system protein</fullName>
    </submittedName>
</protein>
<evidence type="ECO:0000256" key="1">
    <source>
        <dbReference type="PROSITE-ProRule" id="PRU00339"/>
    </source>
</evidence>